<dbReference type="AlphaFoldDB" id="A0A0K2T5T6"/>
<reference evidence="1" key="1">
    <citation type="submission" date="2014-05" db="EMBL/GenBank/DDBJ databases">
        <authorList>
            <person name="Chronopoulou M."/>
        </authorList>
    </citation>
    <scope>NUCLEOTIDE SEQUENCE</scope>
    <source>
        <tissue evidence="1">Whole organism</tissue>
    </source>
</reference>
<proteinExistence type="predicted"/>
<sequence length="24" mass="2674">MPKSMVPAGFFVLKTCFNEPETLS</sequence>
<organism evidence="1">
    <name type="scientific">Lepeophtheirus salmonis</name>
    <name type="common">Salmon louse</name>
    <name type="synonym">Caligus salmonis</name>
    <dbReference type="NCBI Taxonomy" id="72036"/>
    <lineage>
        <taxon>Eukaryota</taxon>
        <taxon>Metazoa</taxon>
        <taxon>Ecdysozoa</taxon>
        <taxon>Arthropoda</taxon>
        <taxon>Crustacea</taxon>
        <taxon>Multicrustacea</taxon>
        <taxon>Hexanauplia</taxon>
        <taxon>Copepoda</taxon>
        <taxon>Siphonostomatoida</taxon>
        <taxon>Caligidae</taxon>
        <taxon>Lepeophtheirus</taxon>
    </lineage>
</organism>
<name>A0A0K2T5T6_LEPSM</name>
<accession>A0A0K2T5T6</accession>
<evidence type="ECO:0000313" key="1">
    <source>
        <dbReference type="EMBL" id="CDW21424.1"/>
    </source>
</evidence>
<dbReference type="EMBL" id="HACA01004063">
    <property type="protein sequence ID" value="CDW21424.1"/>
    <property type="molecule type" value="Transcribed_RNA"/>
</dbReference>
<protein>
    <submittedName>
        <fullName evidence="1">Uncharacterized protein</fullName>
    </submittedName>
</protein>